<dbReference type="EMBL" id="BPUB01000002">
    <property type="protein sequence ID" value="GJG59149.1"/>
    <property type="molecule type" value="Genomic_DNA"/>
</dbReference>
<dbReference type="AlphaFoldDB" id="A0A9R1CXW2"/>
<comment type="caution">
    <text evidence="1">The sequence shown here is derived from an EMBL/GenBank/DDBJ whole genome shotgun (WGS) entry which is preliminary data.</text>
</comment>
<evidence type="ECO:0000313" key="1">
    <source>
        <dbReference type="EMBL" id="GJG59149.1"/>
    </source>
</evidence>
<dbReference type="Proteomes" id="UP000825483">
    <property type="component" value="Unassembled WGS sequence"/>
</dbReference>
<protein>
    <submittedName>
        <fullName evidence="1">DUF4861 domain-containing protein</fullName>
    </submittedName>
</protein>
<reference evidence="1" key="1">
    <citation type="journal article" date="2022" name="Int. J. Syst. Evol. Microbiol.">
        <title>Prevotella lacticifex sp. nov., isolated from the rumen of cows.</title>
        <authorList>
            <person name="Shinkai T."/>
            <person name="Ikeyama N."/>
            <person name="Kumagai M."/>
            <person name="Ohmori H."/>
            <person name="Sakamoto M."/>
            <person name="Ohkuma M."/>
            <person name="Mitsumori M."/>
        </authorList>
    </citation>
    <scope>NUCLEOTIDE SEQUENCE</scope>
    <source>
        <strain evidence="1">R5076</strain>
    </source>
</reference>
<name>A0A9R1CXW2_9BACT</name>
<keyword evidence="2" id="KW-1185">Reference proteome</keyword>
<gene>
    <name evidence="1" type="ORF">PRLR5076_20000</name>
</gene>
<evidence type="ECO:0000313" key="2">
    <source>
        <dbReference type="Proteomes" id="UP000825483"/>
    </source>
</evidence>
<proteinExistence type="predicted"/>
<sequence>MMAKETTFTVVVHNPYNVQKTDAPVAVRVPKDAAWQSVRVMLNGKEIPSQLDDLDQDGWMDELAFTTDIDKKATQRFTVTLTDEEQTTQYTPRTFAEIVLRNPKVKAKNKHNYYLQELSLNKDCYDPYHLPHHHGVAFENELIAMRIYFDERQTIDLYGKYHKGLELKETQFYTDKAQKAAGYGDDILWVGNTFGLGALRGWDGSKPLMISDVLNRDQRIISYGPARTIVEVVDRGWKPLGSKIRMNMRIRYTLWAGHRDMDVDVHFSHPAAAVGLSTGLINVKNSVEFTDKHGLRGLWGKDWPAGAKDTIDKKQEAVGMGIYIPDSVLRRELPADADNYPFVIGTNGTDLSYKLTYSSDDETFGYHNSKDWFSFLKAWRRDIEHPVEVTVEK</sequence>
<organism evidence="1 2">
    <name type="scientific">Prevotella lacticifex</name>
    <dbReference type="NCBI Taxonomy" id="2854755"/>
    <lineage>
        <taxon>Bacteria</taxon>
        <taxon>Pseudomonadati</taxon>
        <taxon>Bacteroidota</taxon>
        <taxon>Bacteroidia</taxon>
        <taxon>Bacteroidales</taxon>
        <taxon>Prevotellaceae</taxon>
        <taxon>Prevotella</taxon>
    </lineage>
</organism>
<accession>A0A9R1CXW2</accession>
<dbReference type="Pfam" id="PF16153">
    <property type="entry name" value="DUF4861"/>
    <property type="match status" value="1"/>
</dbReference>
<dbReference type="InterPro" id="IPR032342">
    <property type="entry name" value="DUF4861"/>
</dbReference>